<keyword evidence="10 11" id="KW-0472">Membrane</keyword>
<dbReference type="EMBL" id="CP028137">
    <property type="protein sequence ID" value="AZZ51197.1"/>
    <property type="molecule type" value="Genomic_DNA"/>
</dbReference>
<protein>
    <submittedName>
        <fullName evidence="14">Peptidase</fullName>
    </submittedName>
</protein>
<dbReference type="GO" id="GO:0016020">
    <property type="term" value="C:membrane"/>
    <property type="evidence" value="ECO:0007669"/>
    <property type="project" value="UniProtKB-SubCell"/>
</dbReference>
<keyword evidence="5 11" id="KW-0812">Transmembrane</keyword>
<dbReference type="InterPro" id="IPR041489">
    <property type="entry name" value="PDZ_6"/>
</dbReference>
<dbReference type="GO" id="GO:0006508">
    <property type="term" value="P:proteolysis"/>
    <property type="evidence" value="ECO:0007669"/>
    <property type="project" value="UniProtKB-KW"/>
</dbReference>
<comment type="cofactor">
    <cofactor evidence="1">
        <name>Zn(2+)</name>
        <dbReference type="ChEBI" id="CHEBI:29105"/>
    </cofactor>
</comment>
<keyword evidence="8 11" id="KW-1133">Transmembrane helix</keyword>
<evidence type="ECO:0000256" key="2">
    <source>
        <dbReference type="ARBA" id="ARBA00004141"/>
    </source>
</evidence>
<feature type="transmembrane region" description="Helical" evidence="11">
    <location>
        <begin position="373"/>
        <end position="393"/>
    </location>
</feature>
<dbReference type="InterPro" id="IPR004387">
    <property type="entry name" value="Pept_M50_Zn"/>
</dbReference>
<dbReference type="KEGG" id="rfs:C1I64_03475"/>
<dbReference type="Pfam" id="PF02163">
    <property type="entry name" value="Peptidase_M50"/>
    <property type="match status" value="1"/>
</dbReference>
<dbReference type="PANTHER" id="PTHR42837:SF2">
    <property type="entry name" value="MEMBRANE METALLOPROTEASE ARASP2, CHLOROPLASTIC-RELATED"/>
    <property type="match status" value="1"/>
</dbReference>
<feature type="transmembrane region" description="Helical" evidence="11">
    <location>
        <begin position="152"/>
        <end position="172"/>
    </location>
</feature>
<evidence type="ECO:0000256" key="7">
    <source>
        <dbReference type="ARBA" id="ARBA00022833"/>
    </source>
</evidence>
<dbReference type="InterPro" id="IPR036034">
    <property type="entry name" value="PDZ_sf"/>
</dbReference>
<evidence type="ECO:0000259" key="12">
    <source>
        <dbReference type="Pfam" id="PF02163"/>
    </source>
</evidence>
<dbReference type="Proteomes" id="UP000285317">
    <property type="component" value="Chromosome"/>
</dbReference>
<dbReference type="SUPFAM" id="SSF50156">
    <property type="entry name" value="PDZ domain-like"/>
    <property type="match status" value="1"/>
</dbReference>
<dbReference type="Gene3D" id="2.30.42.10">
    <property type="match status" value="1"/>
</dbReference>
<evidence type="ECO:0000256" key="8">
    <source>
        <dbReference type="ARBA" id="ARBA00022989"/>
    </source>
</evidence>
<evidence type="ECO:0000256" key="9">
    <source>
        <dbReference type="ARBA" id="ARBA00023049"/>
    </source>
</evidence>
<feature type="transmembrane region" description="Helical" evidence="11">
    <location>
        <begin position="429"/>
        <end position="450"/>
    </location>
</feature>
<evidence type="ECO:0000256" key="10">
    <source>
        <dbReference type="ARBA" id="ARBA00023136"/>
    </source>
</evidence>
<evidence type="ECO:0000256" key="5">
    <source>
        <dbReference type="ARBA" id="ARBA00022692"/>
    </source>
</evidence>
<keyword evidence="4" id="KW-0645">Protease</keyword>
<dbReference type="AlphaFoldDB" id="A0A3Q9UX19"/>
<dbReference type="GO" id="GO:0004222">
    <property type="term" value="F:metalloendopeptidase activity"/>
    <property type="evidence" value="ECO:0007669"/>
    <property type="project" value="InterPro"/>
</dbReference>
<dbReference type="CDD" id="cd23081">
    <property type="entry name" value="cpPDZ_EcRseP-like"/>
    <property type="match status" value="1"/>
</dbReference>
<keyword evidence="9" id="KW-0482">Metalloprotease</keyword>
<sequence length="459" mass="47661">MLLFVLGVVIIAVGVALSIALHEVGHLVPAKLFGVKVTQYMIGFGRTVFSVRRGETEYGVKALPLGGYIAMIGMYPPKHPGDRVGESSTGFFNGLNGNESAPDPEPRRGGYATMIDEARAASAETIGEGEDHRAFYRLAVWKRVIVMFGGPFMNLVIATVLFAVLLCGIGVAQNTSTISTVSQCVVPASDTTTESCSADDPLAPGAAAGILPGDTITAIDGTPVSSWNDLTPIIRASAGVPLSVAVERDGQPLTLTITPAENEVAVTDAAGNAVLDSSGAVETQTVGFIGISPTQALVQQPITAVPGTVGENIRSVAGVILNLPQRLIDVAQAAFGTEARDANGPISVVGVGRIAGEIAASDQLPVVSKVQTMVGVLASLNVALFVFNLVPLLPMDGGHIAGALWEGLRRRIAKLFGRRDPGPVDIAKLLPLTYAVVLLLGGMSALLIYADIVKPIQLF</sequence>
<evidence type="ECO:0000313" key="14">
    <source>
        <dbReference type="EMBL" id="AZZ51197.1"/>
    </source>
</evidence>
<dbReference type="Pfam" id="PF17820">
    <property type="entry name" value="PDZ_6"/>
    <property type="match status" value="1"/>
</dbReference>
<organism evidence="14 15">
    <name type="scientific">Rathayibacter festucae DSM 15932</name>
    <dbReference type="NCBI Taxonomy" id="1328866"/>
    <lineage>
        <taxon>Bacteria</taxon>
        <taxon>Bacillati</taxon>
        <taxon>Actinomycetota</taxon>
        <taxon>Actinomycetes</taxon>
        <taxon>Micrococcales</taxon>
        <taxon>Microbacteriaceae</taxon>
        <taxon>Rathayibacter</taxon>
    </lineage>
</organism>
<evidence type="ECO:0000256" key="6">
    <source>
        <dbReference type="ARBA" id="ARBA00022801"/>
    </source>
</evidence>
<keyword evidence="6" id="KW-0378">Hydrolase</keyword>
<dbReference type="InterPro" id="IPR008915">
    <property type="entry name" value="Peptidase_M50"/>
</dbReference>
<comment type="subcellular location">
    <subcellularLocation>
        <location evidence="2">Membrane</location>
        <topology evidence="2">Multi-pass membrane protein</topology>
    </subcellularLocation>
</comment>
<evidence type="ECO:0000259" key="13">
    <source>
        <dbReference type="Pfam" id="PF17820"/>
    </source>
</evidence>
<name>A0A3Q9UX19_9MICO</name>
<evidence type="ECO:0000256" key="4">
    <source>
        <dbReference type="ARBA" id="ARBA00022670"/>
    </source>
</evidence>
<evidence type="ECO:0000313" key="15">
    <source>
        <dbReference type="Proteomes" id="UP000285317"/>
    </source>
</evidence>
<evidence type="ECO:0000256" key="1">
    <source>
        <dbReference type="ARBA" id="ARBA00001947"/>
    </source>
</evidence>
<accession>A0A3Q9UX19</accession>
<reference evidence="14 15" key="1">
    <citation type="submission" date="2018-03" db="EMBL/GenBank/DDBJ databases">
        <title>Bacteriophage NCPPB3778 and a type I-E CRISPR drive the evolution of the US Biological Select Agent, Rathayibacter toxicus.</title>
        <authorList>
            <person name="Davis E.W.II."/>
            <person name="Tabima J.F."/>
            <person name="Weisberg A.J."/>
            <person name="Dantas Lopes L."/>
            <person name="Wiseman M.S."/>
            <person name="Wiseman M.S."/>
            <person name="Pupko T."/>
            <person name="Belcher M.S."/>
            <person name="Sechler A.J."/>
            <person name="Tancos M.A."/>
            <person name="Schroeder B.K."/>
            <person name="Murray T.D."/>
            <person name="Luster D.G."/>
            <person name="Schneider W.L."/>
            <person name="Rogers E."/>
            <person name="Andreote F.D."/>
            <person name="Grunwald N.J."/>
            <person name="Putnam M.L."/>
            <person name="Chang J.H."/>
        </authorList>
    </citation>
    <scope>NUCLEOTIDE SEQUENCE [LARGE SCALE GENOMIC DNA]</scope>
    <source>
        <strain evidence="14 15">DSM 15932</strain>
    </source>
</reference>
<dbReference type="PANTHER" id="PTHR42837">
    <property type="entry name" value="REGULATOR OF SIGMA-E PROTEASE RSEP"/>
    <property type="match status" value="1"/>
</dbReference>
<evidence type="ECO:0000256" key="11">
    <source>
        <dbReference type="SAM" id="Phobius"/>
    </source>
</evidence>
<feature type="domain" description="PDZ" evidence="13">
    <location>
        <begin position="203"/>
        <end position="248"/>
    </location>
</feature>
<gene>
    <name evidence="14" type="ORF">C1I64_03475</name>
</gene>
<proteinExistence type="inferred from homology"/>
<keyword evidence="7" id="KW-0862">Zinc</keyword>
<evidence type="ECO:0000256" key="3">
    <source>
        <dbReference type="ARBA" id="ARBA00007931"/>
    </source>
</evidence>
<feature type="domain" description="Peptidase M50" evidence="12">
    <location>
        <begin position="11"/>
        <end position="414"/>
    </location>
</feature>
<dbReference type="CDD" id="cd06163">
    <property type="entry name" value="S2P-M50_PDZ_RseP-like"/>
    <property type="match status" value="1"/>
</dbReference>
<comment type="similarity">
    <text evidence="3">Belongs to the peptidase M50B family.</text>
</comment>